<dbReference type="GO" id="GO:0046872">
    <property type="term" value="F:metal ion binding"/>
    <property type="evidence" value="ECO:0007669"/>
    <property type="project" value="UniProtKB-KW"/>
</dbReference>
<dbReference type="EvolutionaryTrace" id="H2L2M7"/>
<keyword evidence="5" id="KW-0464">Manganese</keyword>
<dbReference type="PANTHER" id="PTHR32401">
    <property type="entry name" value="CONCANAVALIN A-LIKE LECTIN FAMILY PROTEIN"/>
    <property type="match status" value="1"/>
</dbReference>
<feature type="binding site" evidence="8">
    <location>
        <position position="143"/>
    </location>
    <ligand>
        <name>Mn(2+)</name>
        <dbReference type="ChEBI" id="CHEBI:29035"/>
    </ligand>
</feature>
<protein>
    <submittedName>
        <fullName evidence="7">Lectin Beta Chain</fullName>
    </submittedName>
</protein>
<dbReference type="PDB" id="4M3C">
    <property type="method" value="X-ray"/>
    <property type="resolution" value="2.50 A"/>
    <property type="chains" value="B/D=2-240"/>
</dbReference>
<dbReference type="PIRSF" id="PIRSF002690">
    <property type="entry name" value="L-type_lectin_plant"/>
    <property type="match status" value="1"/>
</dbReference>
<feature type="binding site" evidence="8">
    <location>
        <position position="133"/>
    </location>
    <ligand>
        <name>Ca(2+)</name>
        <dbReference type="ChEBI" id="CHEBI:29108"/>
    </ligand>
</feature>
<feature type="binding site" evidence="8">
    <location>
        <position position="129"/>
    </location>
    <ligand>
        <name>Ca(2+)</name>
        <dbReference type="ChEBI" id="CHEBI:29108"/>
    </ligand>
</feature>
<dbReference type="InterPro" id="IPR000985">
    <property type="entry name" value="Lectin_LegA_CS"/>
</dbReference>
<dbReference type="GO" id="GO:0030246">
    <property type="term" value="F:carbohydrate binding"/>
    <property type="evidence" value="ECO:0007669"/>
    <property type="project" value="UniProtKB-KW"/>
</dbReference>
<dbReference type="InterPro" id="IPR013320">
    <property type="entry name" value="ConA-like_dom_sf"/>
</dbReference>
<reference evidence="8" key="1">
    <citation type="submission" date="2013-08" db="PDB data bank">
        <title>Structure of a binary complex between homologous tetrameric legume lectins from Butea monosperma and Spatholobus parviflorus seeds.</title>
        <authorList>
            <person name="Surya S."/>
            <person name="Abhilash J."/>
            <person name="Geethanandan K."/>
            <person name="Sadasivan C."/>
            <person name="Haridas M."/>
        </authorList>
    </citation>
    <scope>X-RAY CRYSTALLOGRAPHY (2.50 ANGSTROMS) OF 2-240 IN COMPLEX WITH CA(2+) AND MN(2+)</scope>
</reference>
<dbReference type="SUPFAM" id="SSF49899">
    <property type="entry name" value="Concanavalin A-like lectins/glucanases"/>
    <property type="match status" value="1"/>
</dbReference>
<keyword evidence="3" id="KW-0430">Lectin</keyword>
<feature type="binding site" evidence="8">
    <location>
        <position position="138"/>
    </location>
    <ligand>
        <name>Ca(2+)</name>
        <dbReference type="ChEBI" id="CHEBI:29108"/>
    </ligand>
</feature>
<dbReference type="InterPro" id="IPR050258">
    <property type="entry name" value="Leguminous_Lectin"/>
</dbReference>
<evidence type="ECO:0007829" key="8">
    <source>
        <dbReference type="PDB" id="4M3C"/>
    </source>
</evidence>
<sequence>TTNTDSFTFSKFKPNQPNLKKQGDATVTSSGTLQLTKVDKNGVPDPKSLGRALYASPINIWDSKTGVVASFATSFRFTIYAPNIATIADGLAFFLAPVSSPPKAGAGFLGLFDSAVFNSSYQTVAVEFDTYENTVFLDPPDTHIGIDVNSIKSIKTVKWDLANGEAAKVLITYDSSAKLLVAALVYPSSKTSFILSDVVDLKSVLPEWVSIGFSAATGASSGYIETHDVFSWSFASKLSFAA</sequence>
<evidence type="ECO:0000256" key="3">
    <source>
        <dbReference type="ARBA" id="ARBA00022734"/>
    </source>
</evidence>
<dbReference type="Pfam" id="PF00139">
    <property type="entry name" value="Lectin_legB"/>
    <property type="match status" value="1"/>
</dbReference>
<dbReference type="PANTHER" id="PTHR32401:SF45">
    <property type="entry name" value="LECTIN"/>
    <property type="match status" value="1"/>
</dbReference>
<evidence type="ECO:0000256" key="2">
    <source>
        <dbReference type="ARBA" id="ARBA00022723"/>
    </source>
</evidence>
<evidence type="ECO:0000256" key="4">
    <source>
        <dbReference type="ARBA" id="ARBA00022837"/>
    </source>
</evidence>
<dbReference type="PROSITE" id="PS00307">
    <property type="entry name" value="LECTIN_LEGUME_BETA"/>
    <property type="match status" value="1"/>
</dbReference>
<feature type="binding site" evidence="8">
    <location>
        <position position="129"/>
    </location>
    <ligand>
        <name>Mn(2+)</name>
        <dbReference type="ChEBI" id="CHEBI:29035"/>
    </ligand>
</feature>
<dbReference type="SMR" id="H2L2M7"/>
<dbReference type="InterPro" id="IPR019825">
    <property type="entry name" value="Lectin_legB_Mn/Ca_BS"/>
</dbReference>
<dbReference type="FunFam" id="2.60.120.200:FF:000237">
    <property type="entry name" value="Mannose/glucose-specific lectin"/>
    <property type="match status" value="1"/>
</dbReference>
<dbReference type="InterPro" id="IPR001220">
    <property type="entry name" value="Legume_lectin_dom"/>
</dbReference>
<dbReference type="Gene3D" id="2.60.120.200">
    <property type="match status" value="1"/>
</dbReference>
<feature type="binding site" evidence="8">
    <location>
        <position position="127"/>
    </location>
    <ligand>
        <name>Mn(2+)</name>
        <dbReference type="ChEBI" id="CHEBI:29035"/>
    </ligand>
</feature>
<dbReference type="PDBsum" id="4M3C"/>
<dbReference type="CDD" id="cd06899">
    <property type="entry name" value="lectin_legume_LecRK_Arcelin_ConA"/>
    <property type="match status" value="1"/>
</dbReference>
<evidence type="ECO:0000313" key="7">
    <source>
        <dbReference type="PDB" id="4M3C"/>
    </source>
</evidence>
<comment type="similarity">
    <text evidence="1">Belongs to the leguminous lectin family.</text>
</comment>
<keyword evidence="8" id="KW-0002">3D-structure</keyword>
<dbReference type="PROSITE" id="PS00308">
    <property type="entry name" value="LECTIN_LEGUME_ALPHA"/>
    <property type="match status" value="1"/>
</dbReference>
<dbReference type="InterPro" id="IPR016363">
    <property type="entry name" value="L-lectin"/>
</dbReference>
<organism>
    <name type="scientific">Butea monosperma</name>
    <name type="common">Flame of the forest</name>
    <name type="synonym">Erythrina monosperma</name>
    <dbReference type="NCBI Taxonomy" id="56060"/>
    <lineage>
        <taxon>Eukaryota</taxon>
        <taxon>Viridiplantae</taxon>
        <taxon>Streptophyta</taxon>
        <taxon>Embryophyta</taxon>
        <taxon>Tracheophyta</taxon>
        <taxon>Spermatophyta</taxon>
        <taxon>Magnoliopsida</taxon>
        <taxon>eudicotyledons</taxon>
        <taxon>Gunneridae</taxon>
        <taxon>Pentapetalae</taxon>
        <taxon>rosids</taxon>
        <taxon>fabids</taxon>
        <taxon>Fabales</taxon>
        <taxon>Fabaceae</taxon>
        <taxon>Papilionoideae</taxon>
        <taxon>50 kb inversion clade</taxon>
        <taxon>NPAAA clade</taxon>
        <taxon>indigoferoid/millettioid clade</taxon>
        <taxon>Phaseoleae</taxon>
        <taxon>Butea</taxon>
    </lineage>
</organism>
<name>H2L2M7_BUTMO</name>
<keyword evidence="2 8" id="KW-0479">Metal-binding</keyword>
<feature type="domain" description="Legume lectin" evidence="6">
    <location>
        <begin position="5"/>
        <end position="237"/>
    </location>
</feature>
<proteinExistence type="evidence at protein level"/>
<feature type="binding site" evidence="8">
    <location>
        <position position="138"/>
    </location>
    <ligand>
        <name>Mn(2+)</name>
        <dbReference type="ChEBI" id="CHEBI:29035"/>
    </ligand>
</feature>
<accession>H2L2M7</accession>
<evidence type="ECO:0000259" key="6">
    <source>
        <dbReference type="Pfam" id="PF00139"/>
    </source>
</evidence>
<keyword evidence="4 8" id="KW-0106">Calcium</keyword>
<dbReference type="AlphaFoldDB" id="H2L2M7"/>
<evidence type="ECO:0000256" key="1">
    <source>
        <dbReference type="ARBA" id="ARBA00007606"/>
    </source>
</evidence>
<evidence type="ECO:0000256" key="5">
    <source>
        <dbReference type="ARBA" id="ARBA00023211"/>
    </source>
</evidence>
<feature type="binding site" evidence="8">
    <location>
        <position position="131"/>
    </location>
    <ligand>
        <name>Ca(2+)</name>
        <dbReference type="ChEBI" id="CHEBI:29108"/>
    </ligand>
</feature>